<evidence type="ECO:0000256" key="1">
    <source>
        <dbReference type="ARBA" id="ARBA00004141"/>
    </source>
</evidence>
<keyword evidence="9 13" id="KW-0472">Membrane</keyword>
<evidence type="ECO:0000313" key="15">
    <source>
        <dbReference type="EMBL" id="GAQ87617.1"/>
    </source>
</evidence>
<evidence type="ECO:0000256" key="13">
    <source>
        <dbReference type="SAM" id="Phobius"/>
    </source>
</evidence>
<dbReference type="EMBL" id="DF237314">
    <property type="protein sequence ID" value="GAQ87617.1"/>
    <property type="molecule type" value="Genomic_DNA"/>
</dbReference>
<feature type="region of interest" description="Disordered" evidence="12">
    <location>
        <begin position="1"/>
        <end position="50"/>
    </location>
</feature>
<keyword evidence="3 11" id="KW-0633">Potassium transport</keyword>
<dbReference type="PANTHER" id="PTHR11767:SF114">
    <property type="entry name" value="INWARD RECTIFIER POTASSIUM CHANNEL C-TERMINAL DOMAIN-CONTAINING PROTEIN"/>
    <property type="match status" value="1"/>
</dbReference>
<evidence type="ECO:0000256" key="5">
    <source>
        <dbReference type="ARBA" id="ARBA00022882"/>
    </source>
</evidence>
<evidence type="ECO:0000256" key="9">
    <source>
        <dbReference type="ARBA" id="ARBA00023136"/>
    </source>
</evidence>
<dbReference type="InterPro" id="IPR014756">
    <property type="entry name" value="Ig_E-set"/>
</dbReference>
<dbReference type="InterPro" id="IPR013518">
    <property type="entry name" value="K_chnl_inward-rec_Kir_cyto"/>
</dbReference>
<accession>A0A1Y1IFV2</accession>
<dbReference type="AlphaFoldDB" id="A0A1Y1IFV2"/>
<keyword evidence="4 11" id="KW-0812">Transmembrane</keyword>
<keyword evidence="2 11" id="KW-0813">Transport</keyword>
<reference evidence="15 16" key="1">
    <citation type="journal article" date="2014" name="Nat. Commun.">
        <title>Klebsormidium flaccidum genome reveals primary factors for plant terrestrial adaptation.</title>
        <authorList>
            <person name="Hori K."/>
            <person name="Maruyama F."/>
            <person name="Fujisawa T."/>
            <person name="Togashi T."/>
            <person name="Yamamoto N."/>
            <person name="Seo M."/>
            <person name="Sato S."/>
            <person name="Yamada T."/>
            <person name="Mori H."/>
            <person name="Tajima N."/>
            <person name="Moriyama T."/>
            <person name="Ikeuchi M."/>
            <person name="Watanabe M."/>
            <person name="Wada H."/>
            <person name="Kobayashi K."/>
            <person name="Saito M."/>
            <person name="Masuda T."/>
            <person name="Sasaki-Sekimoto Y."/>
            <person name="Mashiguchi K."/>
            <person name="Awai K."/>
            <person name="Shimojima M."/>
            <person name="Masuda S."/>
            <person name="Iwai M."/>
            <person name="Nobusawa T."/>
            <person name="Narise T."/>
            <person name="Kondo S."/>
            <person name="Saito H."/>
            <person name="Sato R."/>
            <person name="Murakawa M."/>
            <person name="Ihara Y."/>
            <person name="Oshima-Yamada Y."/>
            <person name="Ohtaka K."/>
            <person name="Satoh M."/>
            <person name="Sonobe K."/>
            <person name="Ishii M."/>
            <person name="Ohtani R."/>
            <person name="Kanamori-Sato M."/>
            <person name="Honoki R."/>
            <person name="Miyazaki D."/>
            <person name="Mochizuki H."/>
            <person name="Umetsu J."/>
            <person name="Higashi K."/>
            <person name="Shibata D."/>
            <person name="Kamiya Y."/>
            <person name="Sato N."/>
            <person name="Nakamura Y."/>
            <person name="Tabata S."/>
            <person name="Ida S."/>
            <person name="Kurokawa K."/>
            <person name="Ohta H."/>
        </authorList>
    </citation>
    <scope>NUCLEOTIDE SEQUENCE [LARGE SCALE GENOMIC DNA]</scope>
    <source>
        <strain evidence="15 16">NIES-2285</strain>
    </source>
</reference>
<feature type="domain" description="Inward rectifier potassium channel C-terminal" evidence="14">
    <location>
        <begin position="322"/>
        <end position="419"/>
    </location>
</feature>
<dbReference type="OrthoDB" id="273257at2759"/>
<evidence type="ECO:0000256" key="6">
    <source>
        <dbReference type="ARBA" id="ARBA00022958"/>
    </source>
</evidence>
<evidence type="ECO:0000256" key="10">
    <source>
        <dbReference type="ARBA" id="ARBA00023303"/>
    </source>
</evidence>
<feature type="transmembrane region" description="Helical" evidence="13">
    <location>
        <begin position="141"/>
        <end position="162"/>
    </location>
</feature>
<organism evidence="15 16">
    <name type="scientific">Klebsormidium nitens</name>
    <name type="common">Green alga</name>
    <name type="synonym">Ulothrix nitens</name>
    <dbReference type="NCBI Taxonomy" id="105231"/>
    <lineage>
        <taxon>Eukaryota</taxon>
        <taxon>Viridiplantae</taxon>
        <taxon>Streptophyta</taxon>
        <taxon>Klebsormidiophyceae</taxon>
        <taxon>Klebsormidiales</taxon>
        <taxon>Klebsormidiaceae</taxon>
        <taxon>Klebsormidium</taxon>
    </lineage>
</organism>
<keyword evidence="10 11" id="KW-0407">Ion channel</keyword>
<evidence type="ECO:0000256" key="8">
    <source>
        <dbReference type="ARBA" id="ARBA00023065"/>
    </source>
</evidence>
<dbReference type="OMA" id="FHLQDYF"/>
<evidence type="ECO:0000256" key="12">
    <source>
        <dbReference type="SAM" id="MobiDB-lite"/>
    </source>
</evidence>
<feature type="compositionally biased region" description="Polar residues" evidence="12">
    <location>
        <begin position="22"/>
        <end position="34"/>
    </location>
</feature>
<protein>
    <recommendedName>
        <fullName evidence="14">Inward rectifier potassium channel C-terminal domain-containing protein</fullName>
    </recommendedName>
</protein>
<sequence length="434" mass="48663">MGLSHRNAARPTQNIAEDKSSETVTYADKQSPSSAPVGGPRPRLQKKSSFKEWLQRKRSFTDLFDSEGYTGLSKQWSSLKGKAEEKFGFRKVEGGEPGQGNASPLKGRAALRNVVVKQDTSLWTHFYDSYIYLLRLPAHLFTFYCMLAPFLVAMPFTLVYLLDLEGFIFQEKQQTVSLLELSEGRVPRLGQQGVLLEVYLYSLSLSTTFGASRIDARSPFCLLVANINTLVAQLMFVFLSGAVFQRLSQPSQPVRIATLAILTDDFFEGEGERDSSADKKYKILMTRLVLTGPGSNLIDAKLDLVYRHMMQLPGGSPFMSTHSLKLVRSESSSLRYGMLIRHVINEESPLFGACSQEQLLAEDANFQLTVMATERSSMQPVFADQMFFVTDAEVIWDAHFVDIISLSKGKRVMEHSKLNAYRKEGKVLYHVGGE</sequence>
<dbReference type="Gene3D" id="2.60.40.1400">
    <property type="entry name" value="G protein-activated inward rectifier potassium channel 1"/>
    <property type="match status" value="1"/>
</dbReference>
<keyword evidence="16" id="KW-1185">Reference proteome</keyword>
<feature type="transmembrane region" description="Helical" evidence="13">
    <location>
        <begin position="220"/>
        <end position="244"/>
    </location>
</feature>
<evidence type="ECO:0000256" key="11">
    <source>
        <dbReference type="RuleBase" id="RU003822"/>
    </source>
</evidence>
<dbReference type="SUPFAM" id="SSF81296">
    <property type="entry name" value="E set domains"/>
    <property type="match status" value="1"/>
</dbReference>
<evidence type="ECO:0000256" key="2">
    <source>
        <dbReference type="ARBA" id="ARBA00022448"/>
    </source>
</evidence>
<dbReference type="Proteomes" id="UP000054558">
    <property type="component" value="Unassembled WGS sequence"/>
</dbReference>
<proteinExistence type="inferred from homology"/>
<dbReference type="GO" id="GO:0034702">
    <property type="term" value="C:monoatomic ion channel complex"/>
    <property type="evidence" value="ECO:0007669"/>
    <property type="project" value="UniProtKB-KW"/>
</dbReference>
<dbReference type="InterPro" id="IPR041647">
    <property type="entry name" value="IRK_C"/>
</dbReference>
<evidence type="ECO:0000313" key="16">
    <source>
        <dbReference type="Proteomes" id="UP000054558"/>
    </source>
</evidence>
<keyword evidence="5 11" id="KW-0851">Voltage-gated channel</keyword>
<keyword evidence="8 11" id="KW-0406">Ion transport</keyword>
<evidence type="ECO:0000256" key="4">
    <source>
        <dbReference type="ARBA" id="ARBA00022692"/>
    </source>
</evidence>
<evidence type="ECO:0000259" key="14">
    <source>
        <dbReference type="Pfam" id="PF17655"/>
    </source>
</evidence>
<gene>
    <name evidence="15" type="ORF">KFL_003650080</name>
</gene>
<keyword evidence="7 13" id="KW-1133">Transmembrane helix</keyword>
<dbReference type="GO" id="GO:0005242">
    <property type="term" value="F:inward rectifier potassium channel activity"/>
    <property type="evidence" value="ECO:0000318"/>
    <property type="project" value="GO_Central"/>
</dbReference>
<dbReference type="InterPro" id="IPR016449">
    <property type="entry name" value="K_chnl_inward-rec_Kir"/>
</dbReference>
<comment type="similarity">
    <text evidence="11">Belongs to the inward rectifier-type potassium channel (TC 1.A.2.1) family.</text>
</comment>
<evidence type="ECO:0000256" key="7">
    <source>
        <dbReference type="ARBA" id="ARBA00022989"/>
    </source>
</evidence>
<dbReference type="PANTHER" id="PTHR11767">
    <property type="entry name" value="INWARD RECTIFIER POTASSIUM CHANNEL"/>
    <property type="match status" value="1"/>
</dbReference>
<dbReference type="GO" id="GO:0034765">
    <property type="term" value="P:regulation of monoatomic ion transmembrane transport"/>
    <property type="evidence" value="ECO:0000318"/>
    <property type="project" value="GO_Central"/>
</dbReference>
<dbReference type="STRING" id="105231.A0A1Y1IFV2"/>
<comment type="subcellular location">
    <subcellularLocation>
        <location evidence="1 11">Membrane</location>
        <topology evidence="1 11">Multi-pass membrane protein</topology>
    </subcellularLocation>
</comment>
<dbReference type="GO" id="GO:1990573">
    <property type="term" value="P:potassium ion import across plasma membrane"/>
    <property type="evidence" value="ECO:0000318"/>
    <property type="project" value="GO_Central"/>
</dbReference>
<dbReference type="Pfam" id="PF17655">
    <property type="entry name" value="IRK_C"/>
    <property type="match status" value="1"/>
</dbReference>
<keyword evidence="6 11" id="KW-0630">Potassium</keyword>
<name>A0A1Y1IFV2_KLENI</name>
<dbReference type="GO" id="GO:0005886">
    <property type="term" value="C:plasma membrane"/>
    <property type="evidence" value="ECO:0000318"/>
    <property type="project" value="GO_Central"/>
</dbReference>
<evidence type="ECO:0000256" key="3">
    <source>
        <dbReference type="ARBA" id="ARBA00022538"/>
    </source>
</evidence>